<dbReference type="Gene3D" id="3.30.2010.10">
    <property type="entry name" value="Metalloproteases ('zincins'), catalytic domain"/>
    <property type="match status" value="1"/>
</dbReference>
<dbReference type="PANTHER" id="PTHR30399">
    <property type="entry name" value="UNCHARACTERIZED PROTEIN YGJP"/>
    <property type="match status" value="1"/>
</dbReference>
<dbReference type="AlphaFoldDB" id="A0A1H2Q955"/>
<organism evidence="2 3">
    <name type="scientific">Tepidimicrobium xylanilyticum</name>
    <dbReference type="NCBI Taxonomy" id="1123352"/>
    <lineage>
        <taxon>Bacteria</taxon>
        <taxon>Bacillati</taxon>
        <taxon>Bacillota</taxon>
        <taxon>Tissierellia</taxon>
        <taxon>Tissierellales</taxon>
        <taxon>Tepidimicrobiaceae</taxon>
        <taxon>Tepidimicrobium</taxon>
    </lineage>
</organism>
<dbReference type="OrthoDB" id="9811177at2"/>
<keyword evidence="3" id="KW-1185">Reference proteome</keyword>
<dbReference type="EMBL" id="FNNG01000001">
    <property type="protein sequence ID" value="SDW03787.1"/>
    <property type="molecule type" value="Genomic_DNA"/>
</dbReference>
<dbReference type="InterPro" id="IPR053136">
    <property type="entry name" value="UTP_pyrophosphatase-like"/>
</dbReference>
<evidence type="ECO:0000259" key="1">
    <source>
        <dbReference type="Pfam" id="PF01863"/>
    </source>
</evidence>
<sequence length="232" mass="27823">MEKIIINDVEIELTKKNIKNLYLSVHPPNGEVKISAPKWMDEDAIRLFAISKLSWIKRHQKKFKDQQKFPEKEYISGEKHHFLGQCYLLNVVYTNKRNQGVEIRNKEYIDLFVRENAPKHIRERIMTEWYRSELKKLISPLIEKWELIMGVKVNEFGVKRMKTRWGTCNPTAKRVWINLELVKMNPKCLEYVLVHEMVHLLERGHNKRFIAYMDEFIPNWRTVKEELNSSGL</sequence>
<reference evidence="2 3" key="1">
    <citation type="submission" date="2016-10" db="EMBL/GenBank/DDBJ databases">
        <authorList>
            <person name="de Groot N.N."/>
        </authorList>
    </citation>
    <scope>NUCLEOTIDE SEQUENCE [LARGE SCALE GENOMIC DNA]</scope>
    <source>
        <strain evidence="2 3">DSM 23310</strain>
    </source>
</reference>
<accession>A0A1H2Q955</accession>
<protein>
    <recommendedName>
        <fullName evidence="1">YgjP-like metallopeptidase domain-containing protein</fullName>
    </recommendedName>
</protein>
<name>A0A1H2Q955_9FIRM</name>
<dbReference type="InterPro" id="IPR002725">
    <property type="entry name" value="YgjP-like_metallopeptidase"/>
</dbReference>
<feature type="domain" description="YgjP-like metallopeptidase" evidence="1">
    <location>
        <begin position="22"/>
        <end position="229"/>
    </location>
</feature>
<dbReference type="CDD" id="cd07344">
    <property type="entry name" value="M48_yhfN_like"/>
    <property type="match status" value="1"/>
</dbReference>
<dbReference type="Pfam" id="PF01863">
    <property type="entry name" value="YgjP-like"/>
    <property type="match status" value="1"/>
</dbReference>
<dbReference type="Proteomes" id="UP000198828">
    <property type="component" value="Unassembled WGS sequence"/>
</dbReference>
<proteinExistence type="predicted"/>
<evidence type="ECO:0000313" key="3">
    <source>
        <dbReference type="Proteomes" id="UP000198828"/>
    </source>
</evidence>
<evidence type="ECO:0000313" key="2">
    <source>
        <dbReference type="EMBL" id="SDW03787.1"/>
    </source>
</evidence>
<gene>
    <name evidence="2" type="ORF">SAMN05660923_00092</name>
</gene>
<dbReference type="RefSeq" id="WP_093749766.1">
    <property type="nucleotide sequence ID" value="NZ_FNNG01000001.1"/>
</dbReference>
<dbReference type="PANTHER" id="PTHR30399:SF1">
    <property type="entry name" value="UTP PYROPHOSPHATASE"/>
    <property type="match status" value="1"/>
</dbReference>